<dbReference type="Pfam" id="PF07589">
    <property type="entry name" value="PEP-CTERM"/>
    <property type="match status" value="1"/>
</dbReference>
<proteinExistence type="predicted"/>
<dbReference type="InterPro" id="IPR000421">
    <property type="entry name" value="FA58C"/>
</dbReference>
<dbReference type="AlphaFoldDB" id="A0A3B0RV76"/>
<name>A0A3B0RV76_9ZZZZ</name>
<dbReference type="Pfam" id="PF00754">
    <property type="entry name" value="F5_F8_type_C"/>
    <property type="match status" value="1"/>
</dbReference>
<gene>
    <name evidence="2" type="ORF">MNBD_ALPHA02-1926</name>
</gene>
<dbReference type="NCBIfam" id="TIGR02595">
    <property type="entry name" value="PEP_CTERM"/>
    <property type="match status" value="1"/>
</dbReference>
<organism evidence="2">
    <name type="scientific">hydrothermal vent metagenome</name>
    <dbReference type="NCBI Taxonomy" id="652676"/>
    <lineage>
        <taxon>unclassified sequences</taxon>
        <taxon>metagenomes</taxon>
        <taxon>ecological metagenomes</taxon>
    </lineage>
</organism>
<dbReference type="InterPro" id="IPR008979">
    <property type="entry name" value="Galactose-bd-like_sf"/>
</dbReference>
<evidence type="ECO:0000313" key="2">
    <source>
        <dbReference type="EMBL" id="VAV88393.1"/>
    </source>
</evidence>
<dbReference type="InterPro" id="IPR013424">
    <property type="entry name" value="Ice-binding_C"/>
</dbReference>
<dbReference type="PROSITE" id="PS50022">
    <property type="entry name" value="FA58C_3"/>
    <property type="match status" value="1"/>
</dbReference>
<reference evidence="2" key="1">
    <citation type="submission" date="2018-06" db="EMBL/GenBank/DDBJ databases">
        <authorList>
            <person name="Zhirakovskaya E."/>
        </authorList>
    </citation>
    <scope>NUCLEOTIDE SEQUENCE</scope>
</reference>
<accession>A0A3B0RV76</accession>
<sequence>MKNKSLILTALLLTLPNISHAAPILPASVSGTGTYNNNANLIIDGIVPAEGTGWTNAANVWWNGTTPVFTIDLGMTYNVDDVLVSVDNNDSYSIQWSTNSSVWNSLFSISAGNGEIGWGMDTMSTDNANGEYIAALDFASVQAQYIRIFATGGDNSYSIGELQVSGRQVTAVPEPGPLALLGLGLLGLGLTRRRKD</sequence>
<dbReference type="SUPFAM" id="SSF49785">
    <property type="entry name" value="Galactose-binding domain-like"/>
    <property type="match status" value="1"/>
</dbReference>
<dbReference type="EMBL" id="UOED01000033">
    <property type="protein sequence ID" value="VAV88393.1"/>
    <property type="molecule type" value="Genomic_DNA"/>
</dbReference>
<protein>
    <recommendedName>
        <fullName evidence="1">F5/8 type C domain-containing protein</fullName>
    </recommendedName>
</protein>
<dbReference type="Gene3D" id="2.60.120.260">
    <property type="entry name" value="Galactose-binding domain-like"/>
    <property type="match status" value="1"/>
</dbReference>
<feature type="domain" description="F5/8 type C" evidence="1">
    <location>
        <begin position="8"/>
        <end position="167"/>
    </location>
</feature>
<evidence type="ECO:0000259" key="1">
    <source>
        <dbReference type="PROSITE" id="PS50022"/>
    </source>
</evidence>